<dbReference type="OMA" id="FELFYDG"/>
<name>A0A7M7GDR3_NASVI</name>
<dbReference type="KEGG" id="nvi:100678707"/>
<feature type="compositionally biased region" description="Basic and acidic residues" evidence="1">
    <location>
        <begin position="1"/>
        <end position="11"/>
    </location>
</feature>
<accession>A0A7M7GDR3</accession>
<dbReference type="AlphaFoldDB" id="A0A7M7GDR3"/>
<feature type="region of interest" description="Disordered" evidence="1">
    <location>
        <begin position="1"/>
        <end position="54"/>
    </location>
</feature>
<protein>
    <submittedName>
        <fullName evidence="2">Uncharacterized protein</fullName>
    </submittedName>
</protein>
<sequence length="226" mass="26363">MESKTQVKNEPQEQSDNDAQKKENTSNNTEESPQVKNDAIIKTKNPPSETTILSPPPIPLAINNIFFELFYDGPYDLTLSNRLWGIHRVPPPNRAIVLSEITFSLFNVSMSPSYKKQVIFTEQLKFKAFVLDKLVVEKTLDYENTREDFEQSFAEIVNMIVCKGGPNIEDNQDILLRCAYKDYYSNRWRHKSCTIIIEKGEEVCRPCSYLDKYFQEWIKYNLKDNK</sequence>
<gene>
    <name evidence="2" type="primary">100678707</name>
</gene>
<evidence type="ECO:0000313" key="2">
    <source>
        <dbReference type="EnsemblMetazoa" id="XP_003424636"/>
    </source>
</evidence>
<feature type="compositionally biased region" description="Polar residues" evidence="1">
    <location>
        <begin position="25"/>
        <end position="35"/>
    </location>
</feature>
<evidence type="ECO:0000313" key="3">
    <source>
        <dbReference type="Proteomes" id="UP000002358"/>
    </source>
</evidence>
<dbReference type="Proteomes" id="UP000002358">
    <property type="component" value="Chromosome 5"/>
</dbReference>
<evidence type="ECO:0000256" key="1">
    <source>
        <dbReference type="SAM" id="MobiDB-lite"/>
    </source>
</evidence>
<reference evidence="2" key="1">
    <citation type="submission" date="2021-01" db="UniProtKB">
        <authorList>
            <consortium name="EnsemblMetazoa"/>
        </authorList>
    </citation>
    <scope>IDENTIFICATION</scope>
</reference>
<dbReference type="InParanoid" id="A0A7M7GDR3"/>
<dbReference type="OrthoDB" id="7676481at2759"/>
<proteinExistence type="predicted"/>
<keyword evidence="3" id="KW-1185">Reference proteome</keyword>
<dbReference type="EnsemblMetazoa" id="XM_003424588">
    <property type="protein sequence ID" value="XP_003424636"/>
    <property type="gene ID" value="LOC100678707"/>
</dbReference>
<organism evidence="2 3">
    <name type="scientific">Nasonia vitripennis</name>
    <name type="common">Parasitic wasp</name>
    <dbReference type="NCBI Taxonomy" id="7425"/>
    <lineage>
        <taxon>Eukaryota</taxon>
        <taxon>Metazoa</taxon>
        <taxon>Ecdysozoa</taxon>
        <taxon>Arthropoda</taxon>
        <taxon>Hexapoda</taxon>
        <taxon>Insecta</taxon>
        <taxon>Pterygota</taxon>
        <taxon>Neoptera</taxon>
        <taxon>Endopterygota</taxon>
        <taxon>Hymenoptera</taxon>
        <taxon>Apocrita</taxon>
        <taxon>Proctotrupomorpha</taxon>
        <taxon>Chalcidoidea</taxon>
        <taxon>Pteromalidae</taxon>
        <taxon>Pteromalinae</taxon>
        <taxon>Nasonia</taxon>
    </lineage>
</organism>